<dbReference type="AlphaFoldDB" id="A0A5B7CJD6"/>
<evidence type="ECO:0000313" key="2">
    <source>
        <dbReference type="Proteomes" id="UP000324222"/>
    </source>
</evidence>
<comment type="caution">
    <text evidence="1">The sequence shown here is derived from an EMBL/GenBank/DDBJ whole genome shotgun (WGS) entry which is preliminary data.</text>
</comment>
<accession>A0A5B7CJD6</accession>
<dbReference type="EMBL" id="VSRR010000080">
    <property type="protein sequence ID" value="MPC09687.1"/>
    <property type="molecule type" value="Genomic_DNA"/>
</dbReference>
<name>A0A5B7CJD6_PORTR</name>
<evidence type="ECO:0000313" key="1">
    <source>
        <dbReference type="EMBL" id="MPC09687.1"/>
    </source>
</evidence>
<protein>
    <submittedName>
        <fullName evidence="1">Uncharacterized protein</fullName>
    </submittedName>
</protein>
<proteinExistence type="predicted"/>
<gene>
    <name evidence="1" type="ORF">E2C01_002304</name>
</gene>
<dbReference type="Proteomes" id="UP000324222">
    <property type="component" value="Unassembled WGS sequence"/>
</dbReference>
<sequence length="74" mass="7955">MPKYLVASASLLNVILRQRATTTTEAATTTCATVGSPSKHTALKWTAAAAASTKQTWKNTMLDRGIARKDFSEI</sequence>
<keyword evidence="2" id="KW-1185">Reference proteome</keyword>
<organism evidence="1 2">
    <name type="scientific">Portunus trituberculatus</name>
    <name type="common">Swimming crab</name>
    <name type="synonym">Neptunus trituberculatus</name>
    <dbReference type="NCBI Taxonomy" id="210409"/>
    <lineage>
        <taxon>Eukaryota</taxon>
        <taxon>Metazoa</taxon>
        <taxon>Ecdysozoa</taxon>
        <taxon>Arthropoda</taxon>
        <taxon>Crustacea</taxon>
        <taxon>Multicrustacea</taxon>
        <taxon>Malacostraca</taxon>
        <taxon>Eumalacostraca</taxon>
        <taxon>Eucarida</taxon>
        <taxon>Decapoda</taxon>
        <taxon>Pleocyemata</taxon>
        <taxon>Brachyura</taxon>
        <taxon>Eubrachyura</taxon>
        <taxon>Portunoidea</taxon>
        <taxon>Portunidae</taxon>
        <taxon>Portuninae</taxon>
        <taxon>Portunus</taxon>
    </lineage>
</organism>
<reference evidence="1 2" key="1">
    <citation type="submission" date="2019-05" db="EMBL/GenBank/DDBJ databases">
        <title>Another draft genome of Portunus trituberculatus and its Hox gene families provides insights of decapod evolution.</title>
        <authorList>
            <person name="Jeong J.-H."/>
            <person name="Song I."/>
            <person name="Kim S."/>
            <person name="Choi T."/>
            <person name="Kim D."/>
            <person name="Ryu S."/>
            <person name="Kim W."/>
        </authorList>
    </citation>
    <scope>NUCLEOTIDE SEQUENCE [LARGE SCALE GENOMIC DNA]</scope>
    <source>
        <tissue evidence="1">Muscle</tissue>
    </source>
</reference>